<dbReference type="PROSITE" id="PS01186">
    <property type="entry name" value="EGF_2"/>
    <property type="match status" value="2"/>
</dbReference>
<feature type="domain" description="SRCR" evidence="12">
    <location>
        <begin position="230"/>
        <end position="329"/>
    </location>
</feature>
<evidence type="ECO:0000256" key="1">
    <source>
        <dbReference type="ARBA" id="ARBA00022536"/>
    </source>
</evidence>
<name>A0A9Q1BZI8_HOLLE</name>
<dbReference type="PANTHER" id="PTHR19331">
    <property type="entry name" value="SCAVENGER RECEPTOR DOMAIN-CONTAINING"/>
    <property type="match status" value="1"/>
</dbReference>
<dbReference type="Pfam" id="PF00530">
    <property type="entry name" value="SRCR"/>
    <property type="match status" value="6"/>
</dbReference>
<dbReference type="InterPro" id="IPR036772">
    <property type="entry name" value="SRCR-like_dom_sf"/>
</dbReference>
<proteinExistence type="predicted"/>
<dbReference type="GO" id="GO:0048666">
    <property type="term" value="P:neuron development"/>
    <property type="evidence" value="ECO:0007669"/>
    <property type="project" value="UniProtKB-ARBA"/>
</dbReference>
<keyword evidence="9" id="KW-1133">Transmembrane helix</keyword>
<keyword evidence="4 8" id="KW-1015">Disulfide bond</keyword>
<sequence>MTGLVLVLYICTMFANFVCGLQRGDIRLVGGESEYEGRVEIFLNGGWGTIDDDPWDNDDASVVCRQLGYTFGGVAYRGAHFGQGSGPIWLDSIGCTGNEENLLRCSYQTDTSEDSHSEDVGVVCNGKVRLVNGHGPDEGRVEILKNGQWGTVDDDPWNDADAGVVCRQLGYLHGGAAFRSAHFGQGSGPIWLDDINCVGNEPNLVSCLYGTETAEDSHNEDVGVKCAWQVRLSNGSLPNEGRVEVLINGQWGTIRDENWDIREANVVCSQLGYPSGGIAYSGAYFGEGEGPVLLDNLKCTGTESSLFRCSHRRVSSDSWHLQDAGVACFDPSNDFCSTKPCANNGKCVNERTSFLCICPTGFSGTRCENEIDPCDSNPCKHNGLCIREQNHYRCICPDGVEGRRCEIDFDLCDSRDCKSSDNCVQRLNYRYCTCPSTSNDTILCQYEINACYSNPCKVSEICLLQGDSFDCVSNGSIDSINVVRLVNGENEYEGRVEIFLNGEWGTIDDDPWDNDDAGVVCRQLGYTLGGYAYRGAHFGQGTGPIWLDNIGCTGNEDNLLSCSHQNDTSEDSHSEDVGVACNGNVPQKVRLAGGNGPDEGRVEIFMNGQWGTVDDDPWNDIDAGVVCRQLGYLHGGAAFGVGHFGQGTGPIWLDDINCVGNEPHLMKCAHGTDTSEDNHSEDVGVRCAWKVRLVDGSLPSEGRVEVFINNRWGTIKDDNWDNREANVVCSQLGYASGGIAYSGAYFGEGEGRVLLENFKCAGTESSLFRCSHREISSDGCHSQDAGVACFDLSNDFCSSQPCAHNGKCVNARTSFVCLCPTGFNGTRCENVVDPCDSNPCEHNGLCIREQNNYRCICPNGVEGPRCEIDSDPCNSRDCKVSNNCVQRLNYRYCTCPGTFNGTILCQYEINACFNNPCKDNETCLAQGNTFDCVSKGNTNSFNFETNACLSNPCKEQEICLSRGNSFDCVTAEKITSSRSEPVTPYISLILAICAVLAAIVCLVKIHRMQRALTRQGSPSVPVFDDDHVQINFQQNQNSQEEGCAIGYNKL</sequence>
<dbReference type="SUPFAM" id="SSF57196">
    <property type="entry name" value="EGF/Laminin"/>
    <property type="match status" value="4"/>
</dbReference>
<dbReference type="GO" id="GO:0005509">
    <property type="term" value="F:calcium ion binding"/>
    <property type="evidence" value="ECO:0007669"/>
    <property type="project" value="InterPro"/>
</dbReference>
<dbReference type="SMART" id="SM00179">
    <property type="entry name" value="EGF_CA"/>
    <property type="match status" value="4"/>
</dbReference>
<feature type="disulfide bond" evidence="7">
    <location>
        <begin position="857"/>
        <end position="866"/>
    </location>
</feature>
<evidence type="ECO:0000259" key="11">
    <source>
        <dbReference type="PROSITE" id="PS50026"/>
    </source>
</evidence>
<evidence type="ECO:0000256" key="5">
    <source>
        <dbReference type="ARBA" id="ARBA00023170"/>
    </source>
</evidence>
<accession>A0A9Q1BZI8</accession>
<dbReference type="Pfam" id="PF00008">
    <property type="entry name" value="EGF"/>
    <property type="match status" value="4"/>
</dbReference>
<comment type="caution">
    <text evidence="13">The sequence shown here is derived from an EMBL/GenBank/DDBJ whole genome shotgun (WGS) entry which is preliminary data.</text>
</comment>
<protein>
    <submittedName>
        <fullName evidence="13">Deleted in malignant brain tumors 1 protein</fullName>
    </submittedName>
</protein>
<feature type="disulfide bond" evidence="7">
    <location>
        <begin position="819"/>
        <end position="828"/>
    </location>
</feature>
<dbReference type="FunFam" id="3.10.250.10:FF:000011">
    <property type="entry name" value="Scavenger receptor class A member 5"/>
    <property type="match status" value="3"/>
</dbReference>
<dbReference type="SMART" id="SM00181">
    <property type="entry name" value="EGF"/>
    <property type="match status" value="4"/>
</dbReference>
<dbReference type="Gene3D" id="2.10.25.10">
    <property type="entry name" value="Laminin"/>
    <property type="match status" value="5"/>
</dbReference>
<dbReference type="EMBL" id="JAIZAY010000010">
    <property type="protein sequence ID" value="KAJ8035480.1"/>
    <property type="molecule type" value="Genomic_DNA"/>
</dbReference>
<keyword evidence="6" id="KW-0325">Glycoprotein</keyword>
<keyword evidence="1 7" id="KW-0245">EGF-like domain</keyword>
<evidence type="ECO:0000256" key="6">
    <source>
        <dbReference type="ARBA" id="ARBA00023180"/>
    </source>
</evidence>
<feature type="transmembrane region" description="Helical" evidence="9">
    <location>
        <begin position="985"/>
        <end position="1005"/>
    </location>
</feature>
<dbReference type="GO" id="GO:0042063">
    <property type="term" value="P:gliogenesis"/>
    <property type="evidence" value="ECO:0007669"/>
    <property type="project" value="UniProtKB-ARBA"/>
</dbReference>
<feature type="domain" description="SRCR" evidence="12">
    <location>
        <begin position="589"/>
        <end position="688"/>
    </location>
</feature>
<feature type="domain" description="EGF-like" evidence="11">
    <location>
        <begin position="793"/>
        <end position="829"/>
    </location>
</feature>
<evidence type="ECO:0000256" key="8">
    <source>
        <dbReference type="PROSITE-ProRule" id="PRU00196"/>
    </source>
</evidence>
<feature type="domain" description="EGF-like" evidence="11">
    <location>
        <begin position="869"/>
        <end position="906"/>
    </location>
</feature>
<reference evidence="13" key="1">
    <citation type="submission" date="2021-10" db="EMBL/GenBank/DDBJ databases">
        <title>Tropical sea cucumber genome reveals ecological adaptation and Cuvierian tubules defense mechanism.</title>
        <authorList>
            <person name="Chen T."/>
        </authorList>
    </citation>
    <scope>NUCLEOTIDE SEQUENCE</scope>
    <source>
        <strain evidence="13">Nanhai2018</strain>
        <tissue evidence="13">Muscle</tissue>
    </source>
</reference>
<dbReference type="PROSITE" id="PS50287">
    <property type="entry name" value="SRCR_2"/>
    <property type="match status" value="6"/>
</dbReference>
<feature type="disulfide bond" evidence="7">
    <location>
        <begin position="396"/>
        <end position="405"/>
    </location>
</feature>
<feature type="disulfide bond" evidence="8">
    <location>
        <begin position="658"/>
        <end position="668"/>
    </location>
</feature>
<comment type="caution">
    <text evidence="8">Lacks conserved residue(s) required for the propagation of feature annotation.</text>
</comment>
<dbReference type="FunFam" id="3.10.250.10:FF:000043">
    <property type="entry name" value="Lysyl oxidase homolog 3B"/>
    <property type="match status" value="1"/>
</dbReference>
<dbReference type="SMART" id="SM00202">
    <property type="entry name" value="SR"/>
    <property type="match status" value="6"/>
</dbReference>
<gene>
    <name evidence="13" type="ORF">HOLleu_22723</name>
</gene>
<feature type="domain" description="SRCR" evidence="12">
    <location>
        <begin position="26"/>
        <end position="125"/>
    </location>
</feature>
<evidence type="ECO:0000259" key="12">
    <source>
        <dbReference type="PROSITE" id="PS50287"/>
    </source>
</evidence>
<dbReference type="Proteomes" id="UP001152320">
    <property type="component" value="Chromosome 10"/>
</dbReference>
<evidence type="ECO:0000256" key="9">
    <source>
        <dbReference type="SAM" id="Phobius"/>
    </source>
</evidence>
<dbReference type="PROSITE" id="PS00022">
    <property type="entry name" value="EGF_1"/>
    <property type="match status" value="4"/>
</dbReference>
<dbReference type="FunFam" id="2.10.25.10:FF:000230">
    <property type="entry name" value="Delta-like protein"/>
    <property type="match status" value="1"/>
</dbReference>
<dbReference type="FunFam" id="3.10.250.10:FF:000007">
    <property type="entry name" value="Soluble scavenger receptor cysteine-rich domain-containing protein SSC5D"/>
    <property type="match status" value="1"/>
</dbReference>
<evidence type="ECO:0000256" key="2">
    <source>
        <dbReference type="ARBA" id="ARBA00022729"/>
    </source>
</evidence>
<keyword evidence="9" id="KW-0812">Transmembrane</keyword>
<keyword evidence="5" id="KW-0675">Receptor</keyword>
<dbReference type="PRINTS" id="PR00258">
    <property type="entry name" value="SPERACTRCPTR"/>
</dbReference>
<feature type="domain" description="SRCR" evidence="12">
    <location>
        <begin position="483"/>
        <end position="582"/>
    </location>
</feature>
<evidence type="ECO:0000313" key="14">
    <source>
        <dbReference type="Proteomes" id="UP001152320"/>
    </source>
</evidence>
<dbReference type="FunFam" id="2.10.25.10:FF:000122">
    <property type="entry name" value="Protein crumbs homolog 2"/>
    <property type="match status" value="2"/>
</dbReference>
<dbReference type="GO" id="GO:0005886">
    <property type="term" value="C:plasma membrane"/>
    <property type="evidence" value="ECO:0007669"/>
    <property type="project" value="UniProtKB-ARBA"/>
</dbReference>
<dbReference type="FunFam" id="3.10.250.10:FF:000001">
    <property type="entry name" value="Lysyl oxidase 4 isoform X1"/>
    <property type="match status" value="1"/>
</dbReference>
<organism evidence="13 14">
    <name type="scientific">Holothuria leucospilota</name>
    <name type="common">Black long sea cucumber</name>
    <name type="synonym">Mertensiothuria leucospilota</name>
    <dbReference type="NCBI Taxonomy" id="206669"/>
    <lineage>
        <taxon>Eukaryota</taxon>
        <taxon>Metazoa</taxon>
        <taxon>Echinodermata</taxon>
        <taxon>Eleutherozoa</taxon>
        <taxon>Echinozoa</taxon>
        <taxon>Holothuroidea</taxon>
        <taxon>Aspidochirotacea</taxon>
        <taxon>Aspidochirotida</taxon>
        <taxon>Holothuriidae</taxon>
        <taxon>Holothuria</taxon>
    </lineage>
</organism>
<feature type="domain" description="EGF-like" evidence="11">
    <location>
        <begin position="370"/>
        <end position="406"/>
    </location>
</feature>
<evidence type="ECO:0000256" key="3">
    <source>
        <dbReference type="ARBA" id="ARBA00022737"/>
    </source>
</evidence>
<dbReference type="CDD" id="cd00054">
    <property type="entry name" value="EGF_CA"/>
    <property type="match status" value="4"/>
</dbReference>
<feature type="domain" description="SRCR" evidence="12">
    <location>
        <begin position="128"/>
        <end position="227"/>
    </location>
</feature>
<evidence type="ECO:0000256" key="10">
    <source>
        <dbReference type="SAM" id="SignalP"/>
    </source>
</evidence>
<evidence type="ECO:0000256" key="4">
    <source>
        <dbReference type="ARBA" id="ARBA00023157"/>
    </source>
</evidence>
<feature type="domain" description="SRCR" evidence="12">
    <location>
        <begin position="691"/>
        <end position="790"/>
    </location>
</feature>
<feature type="disulfide bond" evidence="8">
    <location>
        <begin position="299"/>
        <end position="309"/>
    </location>
</feature>
<dbReference type="PROSITE" id="PS00010">
    <property type="entry name" value="ASX_HYDROXYL"/>
    <property type="match status" value="2"/>
</dbReference>
<keyword evidence="14" id="KW-1185">Reference proteome</keyword>
<dbReference type="PANTHER" id="PTHR19331:SF465">
    <property type="entry name" value="EGG PEPTIDE SPERACT RECEPTOR"/>
    <property type="match status" value="1"/>
</dbReference>
<feature type="chain" id="PRO_5040149827" evidence="10">
    <location>
        <begin position="21"/>
        <end position="1050"/>
    </location>
</feature>
<evidence type="ECO:0000313" key="13">
    <source>
        <dbReference type="EMBL" id="KAJ8035480.1"/>
    </source>
</evidence>
<dbReference type="OrthoDB" id="430340at2759"/>
<dbReference type="GO" id="GO:0000902">
    <property type="term" value="P:cell morphogenesis"/>
    <property type="evidence" value="ECO:0007669"/>
    <property type="project" value="UniProtKB-ARBA"/>
</dbReference>
<keyword evidence="9" id="KW-0472">Membrane</keyword>
<keyword evidence="2 10" id="KW-0732">Signal</keyword>
<dbReference type="FunFam" id="2.10.25.10:FF:000066">
    <property type="entry name" value="FAT atypical cadherin 4"/>
    <property type="match status" value="1"/>
</dbReference>
<feature type="disulfide bond" evidence="8">
    <location>
        <begin position="552"/>
        <end position="562"/>
    </location>
</feature>
<dbReference type="Gene3D" id="3.10.250.10">
    <property type="entry name" value="SRCR-like domain"/>
    <property type="match status" value="6"/>
</dbReference>
<dbReference type="InterPro" id="IPR000742">
    <property type="entry name" value="EGF"/>
</dbReference>
<evidence type="ECO:0000256" key="7">
    <source>
        <dbReference type="PROSITE-ProRule" id="PRU00076"/>
    </source>
</evidence>
<feature type="domain" description="EGF-like" evidence="11">
    <location>
        <begin position="831"/>
        <end position="867"/>
    </location>
</feature>
<dbReference type="InterPro" id="IPR001190">
    <property type="entry name" value="SRCR"/>
</dbReference>
<feature type="signal peptide" evidence="10">
    <location>
        <begin position="1"/>
        <end position="20"/>
    </location>
</feature>
<dbReference type="AlphaFoldDB" id="A0A9Q1BZI8"/>
<dbReference type="PROSITE" id="PS50026">
    <property type="entry name" value="EGF_3"/>
    <property type="match status" value="5"/>
</dbReference>
<feature type="disulfide bond" evidence="7">
    <location>
        <begin position="358"/>
        <end position="367"/>
    </location>
</feature>
<dbReference type="SUPFAM" id="SSF56487">
    <property type="entry name" value="SRCR-like"/>
    <property type="match status" value="6"/>
</dbReference>
<keyword evidence="3" id="KW-0677">Repeat</keyword>
<dbReference type="InterPro" id="IPR000152">
    <property type="entry name" value="EGF-type_Asp/Asn_hydroxyl_site"/>
</dbReference>
<dbReference type="InterPro" id="IPR001881">
    <property type="entry name" value="EGF-like_Ca-bd_dom"/>
</dbReference>
<feature type="disulfide bond" evidence="8">
    <location>
        <begin position="197"/>
        <end position="207"/>
    </location>
</feature>
<feature type="domain" description="EGF-like" evidence="11">
    <location>
        <begin position="332"/>
        <end position="368"/>
    </location>
</feature>
<feature type="disulfide bond" evidence="8">
    <location>
        <begin position="95"/>
        <end position="105"/>
    </location>
</feature>
<feature type="disulfide bond" evidence="8">
    <location>
        <begin position="760"/>
        <end position="770"/>
    </location>
</feature>